<dbReference type="EMBL" id="CAQQ02192310">
    <property type="status" value="NOT_ANNOTATED_CDS"/>
    <property type="molecule type" value="Genomic_DNA"/>
</dbReference>
<keyword evidence="3" id="KW-1185">Reference proteome</keyword>
<dbReference type="AlphaFoldDB" id="T1GJH0"/>
<reference evidence="2" key="2">
    <citation type="submission" date="2015-06" db="UniProtKB">
        <authorList>
            <consortium name="EnsemblMetazoa"/>
        </authorList>
    </citation>
    <scope>IDENTIFICATION</scope>
</reference>
<dbReference type="EnsemblMetazoa" id="MESCA003616-RA">
    <property type="protein sequence ID" value="MESCA003616-PA"/>
    <property type="gene ID" value="MESCA003616"/>
</dbReference>
<proteinExistence type="predicted"/>
<evidence type="ECO:0000256" key="1">
    <source>
        <dbReference type="SAM" id="Coils"/>
    </source>
</evidence>
<dbReference type="STRING" id="36166.T1GJH0"/>
<feature type="coiled-coil region" evidence="1">
    <location>
        <begin position="532"/>
        <end position="559"/>
    </location>
</feature>
<dbReference type="EMBL" id="CAQQ02192313">
    <property type="status" value="NOT_ANNOTATED_CDS"/>
    <property type="molecule type" value="Genomic_DNA"/>
</dbReference>
<dbReference type="PANTHER" id="PTHR22878:SF70">
    <property type="entry name" value="DYNEIN HEAVY CHAIN 2, AXONEMAL"/>
    <property type="match status" value="1"/>
</dbReference>
<organism evidence="2 3">
    <name type="scientific">Megaselia scalaris</name>
    <name type="common">Humpbacked fly</name>
    <name type="synonym">Phora scalaris</name>
    <dbReference type="NCBI Taxonomy" id="36166"/>
    <lineage>
        <taxon>Eukaryota</taxon>
        <taxon>Metazoa</taxon>
        <taxon>Ecdysozoa</taxon>
        <taxon>Arthropoda</taxon>
        <taxon>Hexapoda</taxon>
        <taxon>Insecta</taxon>
        <taxon>Pterygota</taxon>
        <taxon>Neoptera</taxon>
        <taxon>Endopterygota</taxon>
        <taxon>Diptera</taxon>
        <taxon>Brachycera</taxon>
        <taxon>Muscomorpha</taxon>
        <taxon>Platypezoidea</taxon>
        <taxon>Phoridae</taxon>
        <taxon>Megaseliini</taxon>
        <taxon>Megaselia</taxon>
    </lineage>
</organism>
<dbReference type="PANTHER" id="PTHR22878">
    <property type="entry name" value="DYNEIN HEAVY CHAIN 6, AXONEMAL-LIKE-RELATED"/>
    <property type="match status" value="1"/>
</dbReference>
<evidence type="ECO:0000313" key="2">
    <source>
        <dbReference type="EnsemblMetazoa" id="MESCA003616-PA"/>
    </source>
</evidence>
<dbReference type="EMBL" id="CAQQ02192312">
    <property type="status" value="NOT_ANNOTATED_CDS"/>
    <property type="molecule type" value="Genomic_DNA"/>
</dbReference>
<dbReference type="InterPro" id="IPR026983">
    <property type="entry name" value="DHC"/>
</dbReference>
<evidence type="ECO:0000313" key="3">
    <source>
        <dbReference type="Proteomes" id="UP000015102"/>
    </source>
</evidence>
<keyword evidence="1" id="KW-0175">Coiled coil</keyword>
<dbReference type="GO" id="GO:0045505">
    <property type="term" value="F:dynein intermediate chain binding"/>
    <property type="evidence" value="ECO:0007669"/>
    <property type="project" value="InterPro"/>
</dbReference>
<reference evidence="3" key="1">
    <citation type="submission" date="2013-02" db="EMBL/GenBank/DDBJ databases">
        <authorList>
            <person name="Hughes D."/>
        </authorList>
    </citation>
    <scope>NUCLEOTIDE SEQUENCE</scope>
    <source>
        <strain>Durham</strain>
        <strain evidence="3">NC isolate 2 -- Noor lab</strain>
    </source>
</reference>
<sequence>MTILEVNIGTLMSAYATHSTHSIELFPYNENRTKIKRTLFSIHRSVSLIMSLWTQHYKDLMFIDVNFFTKKGRPFELFEFTNTCCQFIDKTRSMLLEKWYGEIQDILIRGNKRRLLPDVRKPKMLGRFYNCVAALMTQQLEDLCIKSIEGYVNFMYDYGNVEDIFYHIIEKHYQKVMPEISLSLNSSPELRTLSHEDLTRNHPSKLPTNSRLYLFLTYDQIRKAKRVPWKSFCEENCNGASKLRKVLSKGKKSNPGQKISINLKDQDTIKSNPGLRISINLEDQDTIVFNPSFSKLRKELVRLIDTIVSGIDKFIRIENILYTDLKLSNDTYLKPAIPISIIQGAKEKIIFLLEEQRIGPELRLQDFDDYISLMNGIDAERIGKFIDSDPPFEDYCENLLLFKEKEAQIPKDLWGTYSTNIVDENDCRPTGRITRLGKEYETIAKKALSIPADTAELMKSKAYVALVEDKIAPEMEIRLRVNMDHILWLMDHAIYSPLEIKKNSNTFQWYLQLPQIFKENREIIADKTIEYQELLKRRIEQFRRDLDSYNEQVQEYNQWGDFSLLSKYKKKATILDNRLVAAMNTIDKINEEETAYGWELTQYPIRKKTHDQLKPFKTLFDAAQDFVDKHNLWMNSQVGTYEPEDIENDVSQIYRIVQKLERQMGDHPQTMILIRDMQYPLK</sequence>
<accession>T1GJH0</accession>
<dbReference type="HOGENOM" id="CLU_403503_0_0_1"/>
<dbReference type="GO" id="GO:0030286">
    <property type="term" value="C:dynein complex"/>
    <property type="evidence" value="ECO:0007669"/>
    <property type="project" value="InterPro"/>
</dbReference>
<dbReference type="Proteomes" id="UP000015102">
    <property type="component" value="Unassembled WGS sequence"/>
</dbReference>
<dbReference type="EMBL" id="CAQQ02192311">
    <property type="status" value="NOT_ANNOTATED_CDS"/>
    <property type="molecule type" value="Genomic_DNA"/>
</dbReference>
<protein>
    <submittedName>
        <fullName evidence="2">Uncharacterized protein</fullName>
    </submittedName>
</protein>
<dbReference type="OMA" id="CEANANK"/>
<name>T1GJH0_MEGSC</name>
<dbReference type="GO" id="GO:0051959">
    <property type="term" value="F:dynein light intermediate chain binding"/>
    <property type="evidence" value="ECO:0007669"/>
    <property type="project" value="InterPro"/>
</dbReference>
<dbReference type="GO" id="GO:0007018">
    <property type="term" value="P:microtubule-based movement"/>
    <property type="evidence" value="ECO:0007669"/>
    <property type="project" value="InterPro"/>
</dbReference>